<keyword evidence="3" id="KW-1185">Reference proteome</keyword>
<gene>
    <name evidence="2" type="ORF">EU509_10270</name>
</gene>
<keyword evidence="1" id="KW-0732">Signal</keyword>
<evidence type="ECO:0000313" key="3">
    <source>
        <dbReference type="Proteomes" id="UP000322915"/>
    </source>
</evidence>
<protein>
    <recommendedName>
        <fullName evidence="4">Sel1 repeat family protein</fullName>
    </recommendedName>
</protein>
<evidence type="ECO:0000256" key="1">
    <source>
        <dbReference type="SAM" id="SignalP"/>
    </source>
</evidence>
<accession>A0ABQ6RI22</accession>
<dbReference type="SUPFAM" id="SSF81901">
    <property type="entry name" value="HCP-like"/>
    <property type="match status" value="1"/>
</dbReference>
<proteinExistence type="predicted"/>
<dbReference type="Proteomes" id="UP000322915">
    <property type="component" value="Unassembled WGS sequence"/>
</dbReference>
<evidence type="ECO:0000313" key="2">
    <source>
        <dbReference type="EMBL" id="KAA1156168.1"/>
    </source>
</evidence>
<reference evidence="2 3" key="1">
    <citation type="submission" date="2019-01" db="EMBL/GenBank/DDBJ databases">
        <title>Genome sequences of marine Pseudoalteromonas species.</title>
        <authorList>
            <person name="Boraston A.B."/>
            <person name="Hehemann J.-H."/>
            <person name="Vickers C.J."/>
            <person name="Salama-Alber O."/>
            <person name="Abe K."/>
            <person name="Hettle A.J."/>
        </authorList>
    </citation>
    <scope>NUCLEOTIDE SEQUENCE [LARGE SCALE GENOMIC DNA]</scope>
    <source>
        <strain evidence="2 3">PS47</strain>
    </source>
</reference>
<evidence type="ECO:0008006" key="4">
    <source>
        <dbReference type="Google" id="ProtNLM"/>
    </source>
</evidence>
<feature type="signal peptide" evidence="1">
    <location>
        <begin position="1"/>
        <end position="17"/>
    </location>
</feature>
<organism evidence="2 3">
    <name type="scientific">Pseudoalteromonas fuliginea</name>
    <dbReference type="NCBI Taxonomy" id="1872678"/>
    <lineage>
        <taxon>Bacteria</taxon>
        <taxon>Pseudomonadati</taxon>
        <taxon>Pseudomonadota</taxon>
        <taxon>Gammaproteobacteria</taxon>
        <taxon>Alteromonadales</taxon>
        <taxon>Pseudoalteromonadaceae</taxon>
        <taxon>Pseudoalteromonas</taxon>
    </lineage>
</organism>
<dbReference type="RefSeq" id="WP_149605992.1">
    <property type="nucleotide sequence ID" value="NZ_SEUJ01000069.1"/>
</dbReference>
<sequence>MTKILLLLIIMAPSIYAAGPRWDNSIDIHDPDLTVTTAAQQCHKSLINAPEYLEEWCEKSYSMGYWKALITLSLHTGDGTRLLKEARKRVAAKEIEAYSTLAWLYGSGMFVGQDINNAISLHKEFLALDAELPNSLVTSAHFELASLYKSQHNWLAVKEHAQYVIEHSALAYDKEQAVSLLQLAKEKAQLKMNH</sequence>
<comment type="caution">
    <text evidence="2">The sequence shown here is derived from an EMBL/GenBank/DDBJ whole genome shotgun (WGS) entry which is preliminary data.</text>
</comment>
<dbReference type="EMBL" id="SEUJ01000069">
    <property type="protein sequence ID" value="KAA1156168.1"/>
    <property type="molecule type" value="Genomic_DNA"/>
</dbReference>
<feature type="chain" id="PRO_5045316521" description="Sel1 repeat family protein" evidence="1">
    <location>
        <begin position="18"/>
        <end position="194"/>
    </location>
</feature>
<name>A0ABQ6RI22_9GAMM</name>